<evidence type="ECO:0000256" key="3">
    <source>
        <dbReference type="ARBA" id="ARBA00022737"/>
    </source>
</evidence>
<dbReference type="GO" id="GO:0009845">
    <property type="term" value="P:seed germination"/>
    <property type="evidence" value="ECO:0007669"/>
    <property type="project" value="UniProtKB-ARBA"/>
</dbReference>
<name>A0A5N5KN66_9ROSI</name>
<dbReference type="InterPro" id="IPR019775">
    <property type="entry name" value="WD40_repeat_CS"/>
</dbReference>
<evidence type="ECO:0000256" key="1">
    <source>
        <dbReference type="ARBA" id="ARBA00007253"/>
    </source>
</evidence>
<reference evidence="8" key="1">
    <citation type="journal article" date="2019" name="Gigascience">
        <title>De novo genome assembly of the endangered Acer yangbiense, a plant species with extremely small populations endemic to Yunnan Province, China.</title>
        <authorList>
            <person name="Yang J."/>
            <person name="Wariss H.M."/>
            <person name="Tao L."/>
            <person name="Zhang R."/>
            <person name="Yun Q."/>
            <person name="Hollingsworth P."/>
            <person name="Dao Z."/>
            <person name="Luo G."/>
            <person name="Guo H."/>
            <person name="Ma Y."/>
            <person name="Sun W."/>
        </authorList>
    </citation>
    <scope>NUCLEOTIDE SEQUENCE [LARGE SCALE GENOMIC DNA]</scope>
    <source>
        <strain evidence="8">cv. br00</strain>
    </source>
</reference>
<protein>
    <recommendedName>
        <fullName evidence="9">Guanine nucleotide-binding protein subunit beta-like protein</fullName>
    </recommendedName>
</protein>
<dbReference type="GO" id="GO:0005078">
    <property type="term" value="F:MAP-kinase scaffold activity"/>
    <property type="evidence" value="ECO:0007669"/>
    <property type="project" value="UniProtKB-ARBA"/>
</dbReference>
<dbReference type="PROSITE" id="PS50082">
    <property type="entry name" value="WD_REPEATS_2"/>
    <property type="match status" value="6"/>
</dbReference>
<dbReference type="CDD" id="cd00200">
    <property type="entry name" value="WD40"/>
    <property type="match status" value="1"/>
</dbReference>
<comment type="caution">
    <text evidence="7">The sequence shown here is derived from an EMBL/GenBank/DDBJ whole genome shotgun (WGS) entry which is preliminary data.</text>
</comment>
<keyword evidence="8" id="KW-1185">Reference proteome</keyword>
<dbReference type="InterPro" id="IPR001680">
    <property type="entry name" value="WD40_rpt"/>
</dbReference>
<comment type="similarity">
    <text evidence="1">Belongs to the WD repeat G protein beta family. Ribosomal protein RACK1 subfamily.</text>
</comment>
<dbReference type="GO" id="GO:0009967">
    <property type="term" value="P:positive regulation of signal transduction"/>
    <property type="evidence" value="ECO:0007669"/>
    <property type="project" value="UniProtKB-ARBA"/>
</dbReference>
<evidence type="ECO:0000313" key="8">
    <source>
        <dbReference type="Proteomes" id="UP000326939"/>
    </source>
</evidence>
<evidence type="ECO:0000313" key="7">
    <source>
        <dbReference type="EMBL" id="KAB5531800.1"/>
    </source>
</evidence>
<dbReference type="GO" id="GO:0045182">
    <property type="term" value="F:translation regulator activity"/>
    <property type="evidence" value="ECO:0007669"/>
    <property type="project" value="InterPro"/>
</dbReference>
<evidence type="ECO:0000256" key="2">
    <source>
        <dbReference type="ARBA" id="ARBA00022574"/>
    </source>
</evidence>
<proteinExistence type="inferred from homology"/>
<dbReference type="GO" id="GO:0071215">
    <property type="term" value="P:cellular response to abscisic acid stimulus"/>
    <property type="evidence" value="ECO:0007669"/>
    <property type="project" value="UniProtKB-ARBA"/>
</dbReference>
<feature type="repeat" description="WD" evidence="6">
    <location>
        <begin position="60"/>
        <end position="101"/>
    </location>
</feature>
<dbReference type="Pfam" id="PF00400">
    <property type="entry name" value="WD40"/>
    <property type="match status" value="7"/>
</dbReference>
<dbReference type="AlphaFoldDB" id="A0A5N5KN66"/>
<dbReference type="InterPro" id="IPR036322">
    <property type="entry name" value="WD40_repeat_dom_sf"/>
</dbReference>
<dbReference type="InterPro" id="IPR015943">
    <property type="entry name" value="WD40/YVTN_repeat-like_dom_sf"/>
</dbReference>
<dbReference type="Proteomes" id="UP000326939">
    <property type="component" value="Chromosome 12"/>
</dbReference>
<dbReference type="GO" id="GO:0005840">
    <property type="term" value="C:ribosome"/>
    <property type="evidence" value="ECO:0007669"/>
    <property type="project" value="UniProtKB-KW"/>
</dbReference>
<keyword evidence="3" id="KW-0677">Repeat</keyword>
<keyword evidence="4" id="KW-0689">Ribosomal protein</keyword>
<evidence type="ECO:0000256" key="4">
    <source>
        <dbReference type="ARBA" id="ARBA00022980"/>
    </source>
</evidence>
<dbReference type="PRINTS" id="PR00320">
    <property type="entry name" value="GPROTEINBRPT"/>
</dbReference>
<sequence length="380" mass="42427">MATETLILRGTMRAHTDQVTAIATPIDNSDMIVSSSRDKSIILWHLTKDEKTYGVARRRLTGHSHFVQDVVLSSDGQFALSGSWDGELRLWDLATGVSARRFVGHTKDVLSVAFSFDNRQIVSASRDKTIKLWNTLGECKYTIQEAESHTDWVSCVRFSPNTLQPTIVSASWDKTVKVWNLTNCKLRSTLAGHGGYVNTVAVSPDGSLCASGGKDGVILLWDLAEGKKLYSLDAGAVINALCFSPNRYWLCAATENSIKIWDLESKMVVDDLKVDLKAEAEKSEATTATAVSTTKKVRMVNLLCHRLFFWGTLEMVYQIRILDCSETLDSELTVYHECYHWCLQFFIPIYCTSLNWSADGSTLFSGYTDGVIRVWGVGRY</sequence>
<dbReference type="SUPFAM" id="SSF50978">
    <property type="entry name" value="WD40 repeat-like"/>
    <property type="match status" value="1"/>
</dbReference>
<dbReference type="SMART" id="SM00320">
    <property type="entry name" value="WD40"/>
    <property type="match status" value="7"/>
</dbReference>
<dbReference type="PROSITE" id="PS50294">
    <property type="entry name" value="WD_REPEATS_REGION"/>
    <property type="match status" value="6"/>
</dbReference>
<organism evidence="7 8">
    <name type="scientific">Salix brachista</name>
    <dbReference type="NCBI Taxonomy" id="2182728"/>
    <lineage>
        <taxon>Eukaryota</taxon>
        <taxon>Viridiplantae</taxon>
        <taxon>Streptophyta</taxon>
        <taxon>Embryophyta</taxon>
        <taxon>Tracheophyta</taxon>
        <taxon>Spermatophyta</taxon>
        <taxon>Magnoliopsida</taxon>
        <taxon>eudicotyledons</taxon>
        <taxon>Gunneridae</taxon>
        <taxon>Pentapetalae</taxon>
        <taxon>rosids</taxon>
        <taxon>fabids</taxon>
        <taxon>Malpighiales</taxon>
        <taxon>Salicaceae</taxon>
        <taxon>Saliceae</taxon>
        <taxon>Salix</taxon>
    </lineage>
</organism>
<dbReference type="FunFam" id="2.130.10.10:FF:000018">
    <property type="entry name" value="Receptor for activated C kinase 1"/>
    <property type="match status" value="1"/>
</dbReference>
<feature type="repeat" description="WD" evidence="6">
    <location>
        <begin position="102"/>
        <end position="134"/>
    </location>
</feature>
<keyword evidence="2 6" id="KW-0853">WD repeat</keyword>
<dbReference type="EMBL" id="VDCV01000012">
    <property type="protein sequence ID" value="KAB5531800.1"/>
    <property type="molecule type" value="Genomic_DNA"/>
</dbReference>
<dbReference type="InterPro" id="IPR045223">
    <property type="entry name" value="RACK1-like"/>
</dbReference>
<feature type="repeat" description="WD" evidence="6">
    <location>
        <begin position="352"/>
        <end position="380"/>
    </location>
</feature>
<evidence type="ECO:0000256" key="6">
    <source>
        <dbReference type="PROSITE-ProRule" id="PRU00221"/>
    </source>
</evidence>
<dbReference type="PROSITE" id="PS00678">
    <property type="entry name" value="WD_REPEATS_1"/>
    <property type="match status" value="3"/>
</dbReference>
<evidence type="ECO:0000256" key="5">
    <source>
        <dbReference type="ARBA" id="ARBA00023274"/>
    </source>
</evidence>
<dbReference type="GO" id="GO:0043022">
    <property type="term" value="F:ribosome binding"/>
    <property type="evidence" value="ECO:0007669"/>
    <property type="project" value="InterPro"/>
</dbReference>
<dbReference type="PANTHER" id="PTHR19868">
    <property type="entry name" value="RECEPTOR FOR ACTIVATED PROTEIN KINASE C RACK1"/>
    <property type="match status" value="1"/>
</dbReference>
<feature type="repeat" description="WD" evidence="6">
    <location>
        <begin position="146"/>
        <end position="189"/>
    </location>
</feature>
<dbReference type="GO" id="GO:1990904">
    <property type="term" value="C:ribonucleoprotein complex"/>
    <property type="evidence" value="ECO:0007669"/>
    <property type="project" value="UniProtKB-KW"/>
</dbReference>
<feature type="repeat" description="WD" evidence="6">
    <location>
        <begin position="12"/>
        <end position="54"/>
    </location>
</feature>
<dbReference type="InterPro" id="IPR020472">
    <property type="entry name" value="WD40_PAC1"/>
</dbReference>
<gene>
    <name evidence="7" type="ORF">DKX38_018470</name>
</gene>
<keyword evidence="5" id="KW-0687">Ribonucleoprotein</keyword>
<evidence type="ECO:0008006" key="9">
    <source>
        <dbReference type="Google" id="ProtNLM"/>
    </source>
</evidence>
<dbReference type="Gene3D" id="2.130.10.10">
    <property type="entry name" value="YVTN repeat-like/Quinoprotein amine dehydrogenase"/>
    <property type="match status" value="2"/>
</dbReference>
<feature type="repeat" description="WD" evidence="6">
    <location>
        <begin position="190"/>
        <end position="231"/>
    </location>
</feature>
<accession>A0A5N5KN66</accession>